<keyword evidence="2" id="KW-1185">Reference proteome</keyword>
<dbReference type="AlphaFoldDB" id="A0A1A9UJ62"/>
<accession>A0A1A9UJ62</accession>
<name>A0A1A9UJ62_GLOAU</name>
<dbReference type="Proteomes" id="UP000078200">
    <property type="component" value="Unassembled WGS sequence"/>
</dbReference>
<organism evidence="1 2">
    <name type="scientific">Glossina austeni</name>
    <name type="common">Savannah tsetse fly</name>
    <dbReference type="NCBI Taxonomy" id="7395"/>
    <lineage>
        <taxon>Eukaryota</taxon>
        <taxon>Metazoa</taxon>
        <taxon>Ecdysozoa</taxon>
        <taxon>Arthropoda</taxon>
        <taxon>Hexapoda</taxon>
        <taxon>Insecta</taxon>
        <taxon>Pterygota</taxon>
        <taxon>Neoptera</taxon>
        <taxon>Endopterygota</taxon>
        <taxon>Diptera</taxon>
        <taxon>Brachycera</taxon>
        <taxon>Muscomorpha</taxon>
        <taxon>Hippoboscoidea</taxon>
        <taxon>Glossinidae</taxon>
        <taxon>Glossina</taxon>
    </lineage>
</organism>
<evidence type="ECO:0000313" key="1">
    <source>
        <dbReference type="EnsemblMetazoa" id="GAUT006562-PA"/>
    </source>
</evidence>
<proteinExistence type="predicted"/>
<evidence type="ECO:0000313" key="2">
    <source>
        <dbReference type="Proteomes" id="UP000078200"/>
    </source>
</evidence>
<protein>
    <submittedName>
        <fullName evidence="1">Uncharacterized protein</fullName>
    </submittedName>
</protein>
<dbReference type="EnsemblMetazoa" id="GAUT006562-RA">
    <property type="protein sequence ID" value="GAUT006562-PA"/>
    <property type="gene ID" value="GAUT006562"/>
</dbReference>
<reference evidence="1" key="1">
    <citation type="submission" date="2020-05" db="UniProtKB">
        <authorList>
            <consortium name="EnsemblMetazoa"/>
        </authorList>
    </citation>
    <scope>IDENTIFICATION</scope>
    <source>
        <strain evidence="1">TTRI</strain>
    </source>
</reference>
<sequence length="185" mass="18984">MNEDLVQSFTNLETKVTASALLLLSDDDDELSNHIEKDLTRSQPTSTNFFELDIVQYDFLHLTHRDHLITFLNVWGVTVPTIVLSLALIVSVAADPGYLGGGGGYYGGGGYGGGHGGGFGGGYSVSYAAPVVAKVAYAAPAVHYSAVPVAKVAVAAPVYSYGGGGGFGKFGGGGYGGYGGHGWGK</sequence>
<dbReference type="VEuPathDB" id="VectorBase:GAUT006562"/>